<dbReference type="Proteomes" id="UP000295985">
    <property type="component" value="Unassembled WGS sequence"/>
</dbReference>
<dbReference type="AlphaFoldDB" id="A0A2U1ULV8"/>
<dbReference type="EMBL" id="CP034036">
    <property type="protein sequence ID" value="QCR06722.1"/>
    <property type="molecule type" value="Genomic_DNA"/>
</dbReference>
<keyword evidence="4" id="KW-0659">Purine metabolism</keyword>
<dbReference type="SUPFAM" id="SSF158694">
    <property type="entry name" value="UraD-Like"/>
    <property type="match status" value="1"/>
</dbReference>
<keyword evidence="5" id="KW-0210">Decarboxylase</keyword>
<evidence type="ECO:0000259" key="7">
    <source>
        <dbReference type="Pfam" id="PF09349"/>
    </source>
</evidence>
<evidence type="ECO:0000256" key="1">
    <source>
        <dbReference type="ARBA" id="ARBA00001163"/>
    </source>
</evidence>
<dbReference type="NCBIfam" id="TIGR03180">
    <property type="entry name" value="UraD_2"/>
    <property type="match status" value="1"/>
</dbReference>
<sequence length="166" mass="18727">MRLQQFNQLPAHEAARLLRPCVDITSWIDAVAAARPFASVDAAVLFGRQASLRWRPAEVAAALARHPRIGEQAKGQGREATFSQREQAAVNAQDAALTQALQEGNRRYEARFGQVFLIRAAGRDGQTILRELARRLQNTPEQEQQETTEQLREIVLLRFKELLNDE</sequence>
<evidence type="ECO:0000313" key="8">
    <source>
        <dbReference type="EMBL" id="PWC22670.1"/>
    </source>
</evidence>
<comment type="pathway">
    <text evidence="2">Purine metabolism; urate degradation; (S)-allantoin from urate: step 3/3.</text>
</comment>
<evidence type="ECO:0000313" key="9">
    <source>
        <dbReference type="EMBL" id="QCR06722.1"/>
    </source>
</evidence>
<accession>A0A2U1ULV8</accession>
<proteinExistence type="predicted"/>
<evidence type="ECO:0000313" key="10">
    <source>
        <dbReference type="Proteomes" id="UP000295985"/>
    </source>
</evidence>
<evidence type="ECO:0000256" key="2">
    <source>
        <dbReference type="ARBA" id="ARBA00004754"/>
    </source>
</evidence>
<evidence type="ECO:0000256" key="6">
    <source>
        <dbReference type="ARBA" id="ARBA00023239"/>
    </source>
</evidence>
<dbReference type="RefSeq" id="WP_009115107.1">
    <property type="nucleotide sequence ID" value="NZ_CP034036.1"/>
</dbReference>
<dbReference type="NCBIfam" id="NF010372">
    <property type="entry name" value="PRK13798.1"/>
    <property type="match status" value="1"/>
</dbReference>
<comment type="catalytic activity">
    <reaction evidence="1">
        <text>5-hydroxy-2-oxo-4-ureido-2,5-dihydro-1H-imidazole-5-carboxylate + H(+) = (S)-allantoin + CO2</text>
        <dbReference type="Rhea" id="RHEA:26301"/>
        <dbReference type="ChEBI" id="CHEBI:15378"/>
        <dbReference type="ChEBI" id="CHEBI:15678"/>
        <dbReference type="ChEBI" id="CHEBI:16526"/>
        <dbReference type="ChEBI" id="CHEBI:58639"/>
        <dbReference type="EC" id="4.1.1.97"/>
    </reaction>
</comment>
<dbReference type="Pfam" id="PF09349">
    <property type="entry name" value="OHCU_decarbox"/>
    <property type="match status" value="1"/>
</dbReference>
<dbReference type="InterPro" id="IPR036778">
    <property type="entry name" value="OHCU_decarboxylase_sf"/>
</dbReference>
<dbReference type="GO" id="GO:0006144">
    <property type="term" value="P:purine nucleobase metabolic process"/>
    <property type="evidence" value="ECO:0007669"/>
    <property type="project" value="UniProtKB-KW"/>
</dbReference>
<evidence type="ECO:0000256" key="5">
    <source>
        <dbReference type="ARBA" id="ARBA00022793"/>
    </source>
</evidence>
<dbReference type="EMBL" id="QDKK01000029">
    <property type="protein sequence ID" value="PWC22670.1"/>
    <property type="molecule type" value="Genomic_DNA"/>
</dbReference>
<dbReference type="GO" id="GO:0019628">
    <property type="term" value="P:urate catabolic process"/>
    <property type="evidence" value="ECO:0007669"/>
    <property type="project" value="TreeGrafter"/>
</dbReference>
<keyword evidence="11" id="KW-1185">Reference proteome</keyword>
<reference evidence="8 10" key="1">
    <citation type="submission" date="2018-04" db="EMBL/GenBank/DDBJ databases">
        <title>Brenneria corticis sp.nov.</title>
        <authorList>
            <person name="Li Y."/>
        </authorList>
    </citation>
    <scope>NUCLEOTIDE SEQUENCE [LARGE SCALE GENOMIC DNA]</scope>
    <source>
        <strain evidence="8 10">LMG 2694</strain>
    </source>
</reference>
<evidence type="ECO:0000256" key="3">
    <source>
        <dbReference type="ARBA" id="ARBA00012257"/>
    </source>
</evidence>
<dbReference type="GO" id="GO:0051997">
    <property type="term" value="F:2-oxo-4-hydroxy-4-carboxy-5-ureidoimidazoline decarboxylase activity"/>
    <property type="evidence" value="ECO:0007669"/>
    <property type="project" value="UniProtKB-EC"/>
</dbReference>
<feature type="domain" description="Oxo-4-hydroxy-4-carboxy-5-ureidoimidazoline decarboxylase" evidence="7">
    <location>
        <begin position="7"/>
        <end position="160"/>
    </location>
</feature>
<dbReference type="InterPro" id="IPR018020">
    <property type="entry name" value="OHCU_decarboxylase"/>
</dbReference>
<gene>
    <name evidence="8" type="primary">uraD</name>
    <name evidence="8" type="ORF">DDT54_16495</name>
    <name evidence="9" type="ORF">EH206_22780</name>
</gene>
<dbReference type="InterPro" id="IPR017595">
    <property type="entry name" value="OHCU_decarboxylase-2"/>
</dbReference>
<dbReference type="Gene3D" id="1.10.3330.10">
    <property type="entry name" value="Oxo-4-hydroxy-4-carboxy-5-ureidoimidazoline decarboxylase"/>
    <property type="match status" value="1"/>
</dbReference>
<reference evidence="9 11" key="2">
    <citation type="submission" date="2018-11" db="EMBL/GenBank/DDBJ databases">
        <title>Genome sequences of Brenneria nigrifluens and Brenneria rubrifaciens.</title>
        <authorList>
            <person name="Poret-Peterson A.T."/>
            <person name="McClean A.E."/>
            <person name="Kluepfel D.A."/>
        </authorList>
    </citation>
    <scope>NUCLEOTIDE SEQUENCE [LARGE SCALE GENOMIC DNA]</scope>
    <source>
        <strain evidence="9 11">ATCC 13028</strain>
    </source>
</reference>
<keyword evidence="6 9" id="KW-0456">Lyase</keyword>
<evidence type="ECO:0000256" key="4">
    <source>
        <dbReference type="ARBA" id="ARBA00022631"/>
    </source>
</evidence>
<name>A0A2U1ULV8_9GAMM</name>
<dbReference type="Proteomes" id="UP000303847">
    <property type="component" value="Chromosome"/>
</dbReference>
<dbReference type="PANTHER" id="PTHR43466:SF1">
    <property type="entry name" value="2-OXO-4-HYDROXY-4-CARBOXY-5-UREIDOIMIDAZOLINE DECARBOXYLASE-RELATED"/>
    <property type="match status" value="1"/>
</dbReference>
<organism evidence="8 10">
    <name type="scientific">Brenneria nigrifluens DSM 30175 = ATCC 13028</name>
    <dbReference type="NCBI Taxonomy" id="1121120"/>
    <lineage>
        <taxon>Bacteria</taxon>
        <taxon>Pseudomonadati</taxon>
        <taxon>Pseudomonadota</taxon>
        <taxon>Gammaproteobacteria</taxon>
        <taxon>Enterobacterales</taxon>
        <taxon>Pectobacteriaceae</taxon>
        <taxon>Brenneria</taxon>
    </lineage>
</organism>
<dbReference type="PANTHER" id="PTHR43466">
    <property type="entry name" value="2-OXO-4-HYDROXY-4-CARBOXY-5-UREIDOIMIDAZOLINE DECARBOXYLASE-RELATED"/>
    <property type="match status" value="1"/>
</dbReference>
<dbReference type="OrthoDB" id="9800909at2"/>
<dbReference type="EC" id="4.1.1.97" evidence="3"/>
<protein>
    <recommendedName>
        <fullName evidence="3">2-oxo-4-hydroxy-4-carboxy-5-ureidoimidazoline decarboxylase</fullName>
        <ecNumber evidence="3">4.1.1.97</ecNumber>
    </recommendedName>
</protein>
<evidence type="ECO:0000313" key="11">
    <source>
        <dbReference type="Proteomes" id="UP000303847"/>
    </source>
</evidence>